<dbReference type="PANTHER" id="PTHR45947:SF3">
    <property type="entry name" value="SULFOQUINOVOSYL TRANSFERASE SQD2"/>
    <property type="match status" value="1"/>
</dbReference>
<dbReference type="InterPro" id="IPR028098">
    <property type="entry name" value="Glyco_trans_4-like_N"/>
</dbReference>
<dbReference type="PANTHER" id="PTHR45947">
    <property type="entry name" value="SULFOQUINOVOSYL TRANSFERASE SQD2"/>
    <property type="match status" value="1"/>
</dbReference>
<keyword evidence="4" id="KW-0472">Membrane</keyword>
<dbReference type="Pfam" id="PF13692">
    <property type="entry name" value="Glyco_trans_1_4"/>
    <property type="match status" value="1"/>
</dbReference>
<dbReference type="Pfam" id="PF13439">
    <property type="entry name" value="Glyco_transf_4"/>
    <property type="match status" value="1"/>
</dbReference>
<evidence type="ECO:0000256" key="3">
    <source>
        <dbReference type="SAM" id="MobiDB-lite"/>
    </source>
</evidence>
<feature type="compositionally biased region" description="Gly residues" evidence="3">
    <location>
        <begin position="365"/>
        <end position="376"/>
    </location>
</feature>
<accession>A0ABV5NEC1</accession>
<name>A0ABV5NEC1_9ACTN</name>
<evidence type="ECO:0000313" key="6">
    <source>
        <dbReference type="EMBL" id="MFB9468621.1"/>
    </source>
</evidence>
<reference evidence="6 7" key="1">
    <citation type="submission" date="2024-09" db="EMBL/GenBank/DDBJ databases">
        <authorList>
            <person name="Sun Q."/>
            <person name="Mori K."/>
        </authorList>
    </citation>
    <scope>NUCLEOTIDE SEQUENCE [LARGE SCALE GENOMIC DNA]</scope>
    <source>
        <strain evidence="6 7">JCM 3324</strain>
    </source>
</reference>
<dbReference type="RefSeq" id="WP_379482597.1">
    <property type="nucleotide sequence ID" value="NZ_JBHMCF010000003.1"/>
</dbReference>
<feature type="region of interest" description="Disordered" evidence="3">
    <location>
        <begin position="352"/>
        <end position="392"/>
    </location>
</feature>
<evidence type="ECO:0000259" key="5">
    <source>
        <dbReference type="Pfam" id="PF13439"/>
    </source>
</evidence>
<keyword evidence="4" id="KW-1133">Transmembrane helix</keyword>
<dbReference type="EMBL" id="JBHMCF010000003">
    <property type="protein sequence ID" value="MFB9468621.1"/>
    <property type="molecule type" value="Genomic_DNA"/>
</dbReference>
<dbReference type="CDD" id="cd03801">
    <property type="entry name" value="GT4_PimA-like"/>
    <property type="match status" value="1"/>
</dbReference>
<keyword evidence="1 6" id="KW-0328">Glycosyltransferase</keyword>
<keyword evidence="7" id="KW-1185">Reference proteome</keyword>
<evidence type="ECO:0000313" key="7">
    <source>
        <dbReference type="Proteomes" id="UP001589568"/>
    </source>
</evidence>
<organism evidence="6 7">
    <name type="scientific">Nonomuraea salmonea</name>
    <dbReference type="NCBI Taxonomy" id="46181"/>
    <lineage>
        <taxon>Bacteria</taxon>
        <taxon>Bacillati</taxon>
        <taxon>Actinomycetota</taxon>
        <taxon>Actinomycetes</taxon>
        <taxon>Streptosporangiales</taxon>
        <taxon>Streptosporangiaceae</taxon>
        <taxon>Nonomuraea</taxon>
    </lineage>
</organism>
<protein>
    <submittedName>
        <fullName evidence="6">Glycosyltransferase family 4 protein</fullName>
        <ecNumber evidence="6">2.4.-.-</ecNumber>
    </submittedName>
</protein>
<feature type="domain" description="Glycosyltransferase subfamily 4-like N-terminal" evidence="5">
    <location>
        <begin position="17"/>
        <end position="179"/>
    </location>
</feature>
<dbReference type="SUPFAM" id="SSF53756">
    <property type="entry name" value="UDP-Glycosyltransferase/glycogen phosphorylase"/>
    <property type="match status" value="1"/>
</dbReference>
<evidence type="ECO:0000256" key="1">
    <source>
        <dbReference type="ARBA" id="ARBA00022676"/>
    </source>
</evidence>
<sequence>MKIAVVNWRDPWHPQAGGAETFAWESARRFARAGHQVWYVTARAPGQRRRERVEGVSFVRMGGVFTVYPLVLAWLLLRRGHFDAVLDCQNGIPFFTPWAVRRRTRVVCVVHHVHDRQFGVHMPGWLAAFGRFLEGPVSRWSYRRHASVAVSPSTALAMRERLGWRGPVHVIPNGVSVARPGPVAKSPEPRVVCLGRLVAHKRVPLLLDAVAELRSHRPGLVVDVIGRGPEEDALRARLPEGVTLHGYLPEDDKARLVARAWLHVSASQGEGWGLSVLEAAALGVPTVAFDVDGLRDAVRPGETGWLLPEGTGLDKGIAAALDELDHTYAVKCREWADRFSWDRTADRLTALLRGDDPGADPAFGGLSGGPGAGGGAPRERRGGEPGSGWERP</sequence>
<dbReference type="GO" id="GO:0016757">
    <property type="term" value="F:glycosyltransferase activity"/>
    <property type="evidence" value="ECO:0007669"/>
    <property type="project" value="UniProtKB-KW"/>
</dbReference>
<dbReference type="EC" id="2.4.-.-" evidence="6"/>
<keyword evidence="4" id="KW-0812">Transmembrane</keyword>
<evidence type="ECO:0000256" key="2">
    <source>
        <dbReference type="ARBA" id="ARBA00022679"/>
    </source>
</evidence>
<keyword evidence="2 6" id="KW-0808">Transferase</keyword>
<dbReference type="Gene3D" id="3.40.50.2000">
    <property type="entry name" value="Glycogen Phosphorylase B"/>
    <property type="match status" value="2"/>
</dbReference>
<proteinExistence type="predicted"/>
<comment type="caution">
    <text evidence="6">The sequence shown here is derived from an EMBL/GenBank/DDBJ whole genome shotgun (WGS) entry which is preliminary data.</text>
</comment>
<feature type="transmembrane region" description="Helical" evidence="4">
    <location>
        <begin position="58"/>
        <end position="77"/>
    </location>
</feature>
<evidence type="ECO:0000256" key="4">
    <source>
        <dbReference type="SAM" id="Phobius"/>
    </source>
</evidence>
<gene>
    <name evidence="6" type="ORF">ACFFR3_03840</name>
</gene>
<dbReference type="InterPro" id="IPR050194">
    <property type="entry name" value="Glycosyltransferase_grp1"/>
</dbReference>
<dbReference type="Proteomes" id="UP001589568">
    <property type="component" value="Unassembled WGS sequence"/>
</dbReference>